<evidence type="ECO:0000256" key="4">
    <source>
        <dbReference type="ARBA" id="ARBA00023012"/>
    </source>
</evidence>
<proteinExistence type="predicted"/>
<name>A0A369AM85_9ENTE</name>
<dbReference type="PANTHER" id="PTHR45526:SF1">
    <property type="entry name" value="TRANSCRIPTIONAL REGULATORY PROTEIN DCUR-RELATED"/>
    <property type="match status" value="1"/>
</dbReference>
<comment type="caution">
    <text evidence="10">The sequence shown here is derived from an EMBL/GenBank/DDBJ whole genome shotgun (WGS) entry which is preliminary data.</text>
</comment>
<dbReference type="GO" id="GO:0005737">
    <property type="term" value="C:cytoplasm"/>
    <property type="evidence" value="ECO:0007669"/>
    <property type="project" value="UniProtKB-SubCell"/>
</dbReference>
<keyword evidence="5 9" id="KW-0805">Transcription regulation</keyword>
<keyword evidence="8 9" id="KW-0804">Transcription</keyword>
<keyword evidence="7 9" id="KW-0010">Activator</keyword>
<dbReference type="EMBL" id="NGJX01000017">
    <property type="protein sequence ID" value="RST99003.1"/>
    <property type="molecule type" value="Genomic_DNA"/>
</dbReference>
<dbReference type="Gene3D" id="3.40.50.2300">
    <property type="match status" value="1"/>
</dbReference>
<keyword evidence="11" id="KW-1185">Reference proteome</keyword>
<organism evidence="10 11">
    <name type="scientific">Vagococcus fluvialis</name>
    <dbReference type="NCBI Taxonomy" id="2738"/>
    <lineage>
        <taxon>Bacteria</taxon>
        <taxon>Bacillati</taxon>
        <taxon>Bacillota</taxon>
        <taxon>Bacilli</taxon>
        <taxon>Lactobacillales</taxon>
        <taxon>Enterococcaceae</taxon>
        <taxon>Vagococcus</taxon>
    </lineage>
</organism>
<evidence type="ECO:0000256" key="8">
    <source>
        <dbReference type="ARBA" id="ARBA00023163"/>
    </source>
</evidence>
<evidence type="ECO:0000256" key="9">
    <source>
        <dbReference type="PIRNR" id="PIRNR006171"/>
    </source>
</evidence>
<evidence type="ECO:0000256" key="2">
    <source>
        <dbReference type="ARBA" id="ARBA00022490"/>
    </source>
</evidence>
<dbReference type="Proteomes" id="UP000288197">
    <property type="component" value="Unassembled WGS sequence"/>
</dbReference>
<dbReference type="InterPro" id="IPR051271">
    <property type="entry name" value="2C-system_Tx_regulators"/>
</dbReference>
<dbReference type="GO" id="GO:0000156">
    <property type="term" value="F:phosphorelay response regulator activity"/>
    <property type="evidence" value="ECO:0007669"/>
    <property type="project" value="TreeGrafter"/>
</dbReference>
<protein>
    <recommendedName>
        <fullName evidence="9">Transcriptional regulatory protein</fullName>
    </recommendedName>
</protein>
<gene>
    <name evidence="10" type="ORF">CBF32_12245</name>
</gene>
<evidence type="ECO:0000256" key="5">
    <source>
        <dbReference type="ARBA" id="ARBA00023015"/>
    </source>
</evidence>
<dbReference type="InterPro" id="IPR024187">
    <property type="entry name" value="Sig_transdc_resp-reg_cit/mal"/>
</dbReference>
<dbReference type="PROSITE" id="PS50110">
    <property type="entry name" value="RESPONSE_REGULATORY"/>
    <property type="match status" value="1"/>
</dbReference>
<dbReference type="PANTHER" id="PTHR45526">
    <property type="entry name" value="TRANSCRIPTIONAL REGULATORY PROTEIN DPIA"/>
    <property type="match status" value="1"/>
</dbReference>
<evidence type="ECO:0000313" key="11">
    <source>
        <dbReference type="Proteomes" id="UP000288197"/>
    </source>
</evidence>
<comment type="subcellular location">
    <subcellularLocation>
        <location evidence="1 9">Cytoplasm</location>
    </subcellularLocation>
</comment>
<keyword evidence="6 9" id="KW-0238">DNA-binding</keyword>
<dbReference type="SMART" id="SM00448">
    <property type="entry name" value="REC"/>
    <property type="match status" value="1"/>
</dbReference>
<reference evidence="10 11" key="1">
    <citation type="submission" date="2017-05" db="EMBL/GenBank/DDBJ databases">
        <title>Vagococcus spp. assemblies.</title>
        <authorList>
            <person name="Gulvik C.A."/>
        </authorList>
    </citation>
    <scope>NUCLEOTIDE SEQUENCE [LARGE SCALE GENOMIC DNA]</scope>
    <source>
        <strain evidence="10 11">NCFB 2497</strain>
    </source>
</reference>
<dbReference type="SUPFAM" id="SSF52172">
    <property type="entry name" value="CheY-like"/>
    <property type="match status" value="1"/>
</dbReference>
<keyword evidence="3" id="KW-0597">Phosphoprotein</keyword>
<evidence type="ECO:0000256" key="3">
    <source>
        <dbReference type="ARBA" id="ARBA00022553"/>
    </source>
</evidence>
<accession>A0A369AM85</accession>
<evidence type="ECO:0000256" key="7">
    <source>
        <dbReference type="ARBA" id="ARBA00023159"/>
    </source>
</evidence>
<dbReference type="RefSeq" id="WP_114290507.1">
    <property type="nucleotide sequence ID" value="NZ_JBMAKV010000036.1"/>
</dbReference>
<dbReference type="OrthoDB" id="9759232at2"/>
<keyword evidence="4 9" id="KW-0902">Two-component regulatory system</keyword>
<dbReference type="CDD" id="cd19925">
    <property type="entry name" value="REC_citrate_TCS"/>
    <property type="match status" value="1"/>
</dbReference>
<dbReference type="PIRSF" id="PIRSF006171">
    <property type="entry name" value="RR_citrat_malat"/>
    <property type="match status" value="1"/>
</dbReference>
<evidence type="ECO:0000313" key="10">
    <source>
        <dbReference type="EMBL" id="RST99003.1"/>
    </source>
</evidence>
<keyword evidence="2 9" id="KW-0963">Cytoplasm</keyword>
<sequence length="231" mass="26650">MTHILIIEDDPMVQFIHQSYLEKISSDYVIDVCTSIEESLLILNEKSVDLILLDIHLEDGNGLNLLSELRTKKRDIDVILITASKEAILVKESLHLGVLDYLIKPFTFERFAKSIALYQKKIDQLNSSELDQSLIDSLIQPYSADTLSKEEEMEKGLTQETLTLVIKTIQKLEQPFTIQALTQATNLSHVSIRKYVSHLEKKQQLTSKNIYLKVGRPYKTYIWNEKNNQRN</sequence>
<dbReference type="GO" id="GO:0003677">
    <property type="term" value="F:DNA binding"/>
    <property type="evidence" value="ECO:0007669"/>
    <property type="project" value="UniProtKB-KW"/>
</dbReference>
<dbReference type="InterPro" id="IPR001789">
    <property type="entry name" value="Sig_transdc_resp-reg_receiver"/>
</dbReference>
<dbReference type="InterPro" id="IPR011006">
    <property type="entry name" value="CheY-like_superfamily"/>
</dbReference>
<dbReference type="AlphaFoldDB" id="A0A369AM85"/>
<dbReference type="GeneID" id="63147500"/>
<dbReference type="Pfam" id="PF00072">
    <property type="entry name" value="Response_reg"/>
    <property type="match status" value="1"/>
</dbReference>
<dbReference type="GO" id="GO:0003700">
    <property type="term" value="F:DNA-binding transcription factor activity"/>
    <property type="evidence" value="ECO:0007669"/>
    <property type="project" value="InterPro"/>
</dbReference>
<evidence type="ECO:0000256" key="6">
    <source>
        <dbReference type="ARBA" id="ARBA00023125"/>
    </source>
</evidence>
<evidence type="ECO:0000256" key="1">
    <source>
        <dbReference type="ARBA" id="ARBA00004496"/>
    </source>
</evidence>